<organism evidence="1 2">
    <name type="scientific">Sphagnurus paluster</name>
    <dbReference type="NCBI Taxonomy" id="117069"/>
    <lineage>
        <taxon>Eukaryota</taxon>
        <taxon>Fungi</taxon>
        <taxon>Dikarya</taxon>
        <taxon>Basidiomycota</taxon>
        <taxon>Agaricomycotina</taxon>
        <taxon>Agaricomycetes</taxon>
        <taxon>Agaricomycetidae</taxon>
        <taxon>Agaricales</taxon>
        <taxon>Tricholomatineae</taxon>
        <taxon>Lyophyllaceae</taxon>
        <taxon>Sphagnurus</taxon>
    </lineage>
</organism>
<dbReference type="EMBL" id="JABCKI010000256">
    <property type="protein sequence ID" value="KAG5651350.1"/>
    <property type="molecule type" value="Genomic_DNA"/>
</dbReference>
<protein>
    <submittedName>
        <fullName evidence="1">Uncharacterized protein</fullName>
    </submittedName>
</protein>
<proteinExistence type="predicted"/>
<name>A0A9P7GL83_9AGAR</name>
<dbReference type="Proteomes" id="UP000717328">
    <property type="component" value="Unassembled WGS sequence"/>
</dbReference>
<gene>
    <name evidence="1" type="ORF">H0H81_008989</name>
</gene>
<evidence type="ECO:0000313" key="2">
    <source>
        <dbReference type="Proteomes" id="UP000717328"/>
    </source>
</evidence>
<dbReference type="OrthoDB" id="3187773at2759"/>
<evidence type="ECO:0000313" key="1">
    <source>
        <dbReference type="EMBL" id="KAG5651350.1"/>
    </source>
</evidence>
<comment type="caution">
    <text evidence="1">The sequence shown here is derived from an EMBL/GenBank/DDBJ whole genome shotgun (WGS) entry which is preliminary data.</text>
</comment>
<sequence>MLLTNQRLDKLTAAHADFISHGMLPVDRSAPPVPFILDTIDDGGATNMDAEPIDDYVTGNVILARTRELPKQYPGNINDLVVVINQPRFPDLICHFLFDQLNRDITVSSSTITLDKCPSIKSLIKVYYSAIATFYAPSDDSGICGKCRERIRSTPLWRRKGPRQDCAFVVEDDGQPGMKGLSVVRVQLFFSFEHNGVTYPCALVEWFKKVGRGPDKEVGMWKVKPDIVNGECEISVLHLDTFLRAVHLLPIYGKDYLPIDFHFSYSLNIFDLFYVNKFADHHSHKICH</sequence>
<accession>A0A9P7GL83</accession>
<reference evidence="1" key="2">
    <citation type="submission" date="2021-10" db="EMBL/GenBank/DDBJ databases">
        <title>Phylogenomics reveals ancestral predisposition of the termite-cultivated fungus Termitomyces towards a domesticated lifestyle.</title>
        <authorList>
            <person name="Auxier B."/>
            <person name="Grum-Grzhimaylo A."/>
            <person name="Cardenas M.E."/>
            <person name="Lodge J.D."/>
            <person name="Laessoe T."/>
            <person name="Pedersen O."/>
            <person name="Smith M.E."/>
            <person name="Kuyper T.W."/>
            <person name="Franco-Molano E.A."/>
            <person name="Baroni T.J."/>
            <person name="Aanen D.K."/>
        </authorList>
    </citation>
    <scope>NUCLEOTIDE SEQUENCE</scope>
    <source>
        <strain evidence="1">D49</strain>
    </source>
</reference>
<reference evidence="1" key="1">
    <citation type="submission" date="2021-02" db="EMBL/GenBank/DDBJ databases">
        <authorList>
            <person name="Nieuwenhuis M."/>
            <person name="Van De Peppel L.J.J."/>
        </authorList>
    </citation>
    <scope>NUCLEOTIDE SEQUENCE</scope>
    <source>
        <strain evidence="1">D49</strain>
    </source>
</reference>
<keyword evidence="2" id="KW-1185">Reference proteome</keyword>
<dbReference type="AlphaFoldDB" id="A0A9P7GL83"/>